<dbReference type="PANTHER" id="PTHR33389:SF22">
    <property type="entry name" value="FAMILY PROTEIN, PUTATIVE (DUF2921)-RELATED"/>
    <property type="match status" value="1"/>
</dbReference>
<feature type="domain" description="DUF2921" evidence="12">
    <location>
        <begin position="56"/>
        <end position="227"/>
    </location>
</feature>
<evidence type="ECO:0000256" key="4">
    <source>
        <dbReference type="ARBA" id="ARBA00012483"/>
    </source>
</evidence>
<evidence type="ECO:0000256" key="7">
    <source>
        <dbReference type="ARBA" id="ARBA00022786"/>
    </source>
</evidence>
<comment type="catalytic activity">
    <reaction evidence="1">
        <text>S-ubiquitinyl-[E2 ubiquitin-conjugating enzyme]-L-cysteine + [acceptor protein]-L-lysine = [E2 ubiquitin-conjugating enzyme]-L-cysteine + N(6)-ubiquitinyl-[acceptor protein]-L-lysine.</text>
        <dbReference type="EC" id="2.3.2.27"/>
    </reaction>
</comment>
<feature type="transmembrane region" description="Helical" evidence="10">
    <location>
        <begin position="767"/>
        <end position="788"/>
    </location>
</feature>
<evidence type="ECO:0000259" key="11">
    <source>
        <dbReference type="Pfam" id="PF11145"/>
    </source>
</evidence>
<dbReference type="InterPro" id="IPR057425">
    <property type="entry name" value="DUF2921_N"/>
</dbReference>
<reference evidence="14" key="1">
    <citation type="journal article" date="2024" name="IScience">
        <title>Strigolactones Initiate the Formation of Haustorium-like Structures in Castilleja.</title>
        <authorList>
            <person name="Buerger M."/>
            <person name="Peterson D."/>
            <person name="Chory J."/>
        </authorList>
    </citation>
    <scope>NUCLEOTIDE SEQUENCE [LARGE SCALE GENOMIC DNA]</scope>
</reference>
<protein>
    <recommendedName>
        <fullName evidence="4">RING-type E3 ubiquitin transferase</fullName>
        <ecNumber evidence="4">2.3.2.27</ecNumber>
    </recommendedName>
</protein>
<feature type="domain" description="DUF2921" evidence="12">
    <location>
        <begin position="325"/>
        <end position="432"/>
    </location>
</feature>
<name>A0ABD3CD58_9LAMI</name>
<accession>A0ABD3CD58</accession>
<evidence type="ECO:0000256" key="9">
    <source>
        <dbReference type="ARBA" id="ARBA00023136"/>
    </source>
</evidence>
<feature type="transmembrane region" description="Helical" evidence="10">
    <location>
        <begin position="809"/>
        <end position="831"/>
    </location>
</feature>
<feature type="domain" description="DUF2921" evidence="12">
    <location>
        <begin position="460"/>
        <end position="626"/>
    </location>
</feature>
<comment type="pathway">
    <text evidence="3">Protein modification; protein ubiquitination.</text>
</comment>
<evidence type="ECO:0000313" key="13">
    <source>
        <dbReference type="EMBL" id="KAL3627771.1"/>
    </source>
</evidence>
<evidence type="ECO:0000313" key="14">
    <source>
        <dbReference type="Proteomes" id="UP001632038"/>
    </source>
</evidence>
<feature type="transmembrane region" description="Helical" evidence="10">
    <location>
        <begin position="886"/>
        <end position="905"/>
    </location>
</feature>
<evidence type="ECO:0000256" key="8">
    <source>
        <dbReference type="ARBA" id="ARBA00022989"/>
    </source>
</evidence>
<dbReference type="Proteomes" id="UP001632038">
    <property type="component" value="Unassembled WGS sequence"/>
</dbReference>
<keyword evidence="9 10" id="KW-0472">Membrane</keyword>
<organism evidence="13 14">
    <name type="scientific">Castilleja foliolosa</name>
    <dbReference type="NCBI Taxonomy" id="1961234"/>
    <lineage>
        <taxon>Eukaryota</taxon>
        <taxon>Viridiplantae</taxon>
        <taxon>Streptophyta</taxon>
        <taxon>Embryophyta</taxon>
        <taxon>Tracheophyta</taxon>
        <taxon>Spermatophyta</taxon>
        <taxon>Magnoliopsida</taxon>
        <taxon>eudicotyledons</taxon>
        <taxon>Gunneridae</taxon>
        <taxon>Pentapetalae</taxon>
        <taxon>asterids</taxon>
        <taxon>lamiids</taxon>
        <taxon>Lamiales</taxon>
        <taxon>Orobanchaceae</taxon>
        <taxon>Pedicularideae</taxon>
        <taxon>Castillejinae</taxon>
        <taxon>Castilleja</taxon>
    </lineage>
</organism>
<feature type="domain" description="SWEET-like" evidence="11">
    <location>
        <begin position="637"/>
        <end position="919"/>
    </location>
</feature>
<dbReference type="GO" id="GO:0061630">
    <property type="term" value="F:ubiquitin protein ligase activity"/>
    <property type="evidence" value="ECO:0007669"/>
    <property type="project" value="UniProtKB-EC"/>
</dbReference>
<dbReference type="AlphaFoldDB" id="A0ABD3CD58"/>
<feature type="transmembrane region" description="Helical" evidence="10">
    <location>
        <begin position="680"/>
        <end position="705"/>
    </location>
</feature>
<sequence>MEISSTPPSQTLITTTRNAKHSILLPRWSPRFAALPLAVVILFFSLTAAAAEGISYSDHCNDVVREPPLLPGPSYQIIKQRFLGILHSHVGCTVNRTTNKGDCVAPGSLSFSTPKVYRTQNDAVFKIEEAKLTLFDVSNSANFSRRGLRLVHFRPPRYPVFHGLSNSITFSLNGFWDSGSGKICLIGSGYGYGNGKSSSNHVVLKLDYLNSSSIFTSLVNGTLESLDINDEIGFNLKSISILGVNLRSNYKYELIDKESESNGFHFPDDKSSVSLGVEDLGKKLCDYIISAGVYELEYKDDCNSVNCNFLGRGNNNNNVMPSVMYLTRIQCLEDGRVRFLLGFGDDGRNGFRSSFQPNTTLVSEGKWDPKQKRLNMVGCRIFSDWDEGFVGECLIRLSLRFPAKWTLRDRSIVVGEMWSSTSVNETGYFGRVKLLSVRNNDMRKPGLSYEYTEIENTKRICPNKTIQKGERKMYPRALSSDMKFDLVASNKKNTDLWGYSSPLFVGSQHYHLTPWQQQNLSVAINVSYVLSVTTSHDFKISSEHKQIQTFEISAEGIYDSESGHLCMIGCMHVGPPKVRVGKNLSLDCEIVVNIQYHPVNAKNGEAVKGTIESRREKSDSLYFEPFEIVSRSIYTQQAKDSIWRMDLEITMVLISNTLSCVFVGLQLLHVKRHANTLPLISVVMLIVLTLGHLIPLLLNFEALFTRSRKSVNFYFGGDEWLEVNEVLVRVITMIAFLLEFRLLQMAWSSRSNDESHKNTWTPDKKVLYLSAPLYIGGGLIAWFVHLSRKPYKSQRLRIRRRFGYMKPSLWGDLKLYGGLILDGFLLPQILFNLFSDSKEKVLAPSFYVGTSVVRLLPHAYDLYRSHSSTWSFSYIYANPRLDFYSTAWDIIISVGGLLFVVLIYLQQRYGGRCLVPRRFWRSSAYEKVPVAIPE</sequence>
<evidence type="ECO:0000256" key="2">
    <source>
        <dbReference type="ARBA" id="ARBA00004127"/>
    </source>
</evidence>
<evidence type="ECO:0000259" key="12">
    <source>
        <dbReference type="Pfam" id="PF25333"/>
    </source>
</evidence>
<evidence type="ECO:0000256" key="3">
    <source>
        <dbReference type="ARBA" id="ARBA00004906"/>
    </source>
</evidence>
<dbReference type="GO" id="GO:0012505">
    <property type="term" value="C:endomembrane system"/>
    <property type="evidence" value="ECO:0007669"/>
    <property type="project" value="UniProtKB-SubCell"/>
</dbReference>
<keyword evidence="8 10" id="KW-1133">Transmembrane helix</keyword>
<dbReference type="InterPro" id="IPR021319">
    <property type="entry name" value="DUF2921"/>
</dbReference>
<comment type="caution">
    <text evidence="13">The sequence shown here is derived from an EMBL/GenBank/DDBJ whole genome shotgun (WGS) entry which is preliminary data.</text>
</comment>
<dbReference type="PANTHER" id="PTHR33389">
    <property type="entry name" value="FAMILY PROTEIN, PUTATIVE (DUF2921)-RELATED"/>
    <property type="match status" value="1"/>
</dbReference>
<evidence type="ECO:0000256" key="1">
    <source>
        <dbReference type="ARBA" id="ARBA00000900"/>
    </source>
</evidence>
<evidence type="ECO:0000256" key="10">
    <source>
        <dbReference type="SAM" id="Phobius"/>
    </source>
</evidence>
<keyword evidence="7" id="KW-0833">Ubl conjugation pathway</keyword>
<evidence type="ECO:0000256" key="6">
    <source>
        <dbReference type="ARBA" id="ARBA00022692"/>
    </source>
</evidence>
<dbReference type="EMBL" id="JAVIJP010000039">
    <property type="protein sequence ID" value="KAL3627771.1"/>
    <property type="molecule type" value="Genomic_DNA"/>
</dbReference>
<proteinExistence type="predicted"/>
<feature type="transmembrane region" description="Helical" evidence="10">
    <location>
        <begin position="649"/>
        <end position="668"/>
    </location>
</feature>
<comment type="subcellular location">
    <subcellularLocation>
        <location evidence="2">Endomembrane system</location>
        <topology evidence="2">Multi-pass membrane protein</topology>
    </subcellularLocation>
</comment>
<dbReference type="Pfam" id="PF25333">
    <property type="entry name" value="DUF2921_N"/>
    <property type="match status" value="3"/>
</dbReference>
<keyword evidence="6 10" id="KW-0812">Transmembrane</keyword>
<keyword evidence="5" id="KW-0808">Transferase</keyword>
<dbReference type="Pfam" id="PF11145">
    <property type="entry name" value="DUF2921"/>
    <property type="match status" value="1"/>
</dbReference>
<gene>
    <name evidence="13" type="ORF">CASFOL_029134</name>
</gene>
<dbReference type="EC" id="2.3.2.27" evidence="4"/>
<keyword evidence="14" id="KW-1185">Reference proteome</keyword>
<evidence type="ECO:0000256" key="5">
    <source>
        <dbReference type="ARBA" id="ARBA00022679"/>
    </source>
</evidence>